<keyword evidence="3" id="KW-1185">Reference proteome</keyword>
<name>A0ABU3H1K7_9SPHI</name>
<dbReference type="Pfam" id="PF06283">
    <property type="entry name" value="ThuA"/>
    <property type="match status" value="1"/>
</dbReference>
<gene>
    <name evidence="2" type="ORF">QE417_004663</name>
</gene>
<evidence type="ECO:0000313" key="2">
    <source>
        <dbReference type="EMBL" id="MDT3405591.1"/>
    </source>
</evidence>
<feature type="domain" description="ThuA-like" evidence="1">
    <location>
        <begin position="25"/>
        <end position="235"/>
    </location>
</feature>
<evidence type="ECO:0000313" key="3">
    <source>
        <dbReference type="Proteomes" id="UP001258315"/>
    </source>
</evidence>
<comment type="caution">
    <text evidence="2">The sequence shown here is derived from an EMBL/GenBank/DDBJ whole genome shotgun (WGS) entry which is preliminary data.</text>
</comment>
<proteinExistence type="predicted"/>
<keyword evidence="2" id="KW-0315">Glutamine amidotransferase</keyword>
<dbReference type="Proteomes" id="UP001258315">
    <property type="component" value="Unassembled WGS sequence"/>
</dbReference>
<dbReference type="Gene3D" id="3.40.50.880">
    <property type="match status" value="1"/>
</dbReference>
<organism evidence="2 3">
    <name type="scientific">Mucilaginibacter terrae</name>
    <dbReference type="NCBI Taxonomy" id="1955052"/>
    <lineage>
        <taxon>Bacteria</taxon>
        <taxon>Pseudomonadati</taxon>
        <taxon>Bacteroidota</taxon>
        <taxon>Sphingobacteriia</taxon>
        <taxon>Sphingobacteriales</taxon>
        <taxon>Sphingobacteriaceae</taxon>
        <taxon>Mucilaginibacter</taxon>
    </lineage>
</organism>
<protein>
    <submittedName>
        <fullName evidence="2">Type 1 glutamine amidotransferase</fullName>
    </submittedName>
</protein>
<dbReference type="EMBL" id="JAVLVU010000001">
    <property type="protein sequence ID" value="MDT3405591.1"/>
    <property type="molecule type" value="Genomic_DNA"/>
</dbReference>
<dbReference type="InterPro" id="IPR029010">
    <property type="entry name" value="ThuA-like"/>
</dbReference>
<evidence type="ECO:0000259" key="1">
    <source>
        <dbReference type="Pfam" id="PF06283"/>
    </source>
</evidence>
<dbReference type="InterPro" id="IPR029062">
    <property type="entry name" value="Class_I_gatase-like"/>
</dbReference>
<sequence>MSSFFKVPLLMVALLCVGTLWAKPKVLIFSKTAGFHHNSIKPGIAAIQLLGKQNGFDTDTTTDASKFTFDNLKQYAAVVFLSTTGDVLNDAQQTEFQKYIRSGKGYVGIHAATDTEFDWPWYGELAGAYFSQHPKIQEAVLNVVEPANGFTQHLPAKWTKTDEWYNFKWISDKIQVVLTLDESSYSGGTNGAKHPMSWYHEFDGGKAFTTALGHTDESYTDEPFLKHLLAGINYAMGKKVKL</sequence>
<reference evidence="3" key="1">
    <citation type="submission" date="2023-07" db="EMBL/GenBank/DDBJ databases">
        <title>Functional and genomic diversity of the sorghum phyllosphere microbiome.</title>
        <authorList>
            <person name="Shade A."/>
        </authorList>
    </citation>
    <scope>NUCLEOTIDE SEQUENCE [LARGE SCALE GENOMIC DNA]</scope>
    <source>
        <strain evidence="3">SORGH_AS_0422</strain>
    </source>
</reference>
<dbReference type="PANTHER" id="PTHR40469:SF2">
    <property type="entry name" value="GALACTOSE-BINDING DOMAIN-LIKE SUPERFAMILY PROTEIN"/>
    <property type="match status" value="1"/>
</dbReference>
<dbReference type="SUPFAM" id="SSF52317">
    <property type="entry name" value="Class I glutamine amidotransferase-like"/>
    <property type="match status" value="1"/>
</dbReference>
<dbReference type="RefSeq" id="WP_311954344.1">
    <property type="nucleotide sequence ID" value="NZ_JAVLVU010000001.1"/>
</dbReference>
<dbReference type="PANTHER" id="PTHR40469">
    <property type="entry name" value="SECRETED GLYCOSYL HYDROLASE"/>
    <property type="match status" value="1"/>
</dbReference>
<accession>A0ABU3H1K7</accession>